<dbReference type="Gene3D" id="1.10.101.10">
    <property type="entry name" value="PGBD-like superfamily/PGBD"/>
    <property type="match status" value="2"/>
</dbReference>
<feature type="domain" description="Neuraminidase-like" evidence="5">
    <location>
        <begin position="1855"/>
        <end position="1984"/>
    </location>
</feature>
<dbReference type="InterPro" id="IPR041079">
    <property type="entry name" value="Neuraminidase-like"/>
</dbReference>
<dbReference type="InterPro" id="IPR018003">
    <property type="entry name" value="Insecticidal_toxin/plasmid_vir"/>
</dbReference>
<keyword evidence="1" id="KW-0843">Virulence</keyword>
<feature type="domain" description="Peptidoglycan binding-like" evidence="3">
    <location>
        <begin position="295"/>
        <end position="353"/>
    </location>
</feature>
<dbReference type="RefSeq" id="WP_091028113.1">
    <property type="nucleotide sequence ID" value="NZ_FNAD01000001.1"/>
</dbReference>
<dbReference type="Pfam" id="PF03538">
    <property type="entry name" value="VRP1"/>
    <property type="match status" value="1"/>
</dbReference>
<keyword evidence="8" id="KW-1185">Reference proteome</keyword>
<proteinExistence type="predicted"/>
<protein>
    <submittedName>
        <fullName evidence="7">Putative peptidoglycan binding domain-containing protein</fullName>
    </submittedName>
</protein>
<dbReference type="STRING" id="58114.SAMN05216270_101621"/>
<dbReference type="InterPro" id="IPR036365">
    <property type="entry name" value="PGBD-like_sf"/>
</dbReference>
<dbReference type="Pfam" id="PF20220">
    <property type="entry name" value="ABC_toxin_N"/>
    <property type="match status" value="1"/>
</dbReference>
<sequence>MNQPKRHIVQRLWSPEAVRKLVLPVETTAPPPPGTDPDLTTAIRLPREAEAPTGKPVAALQAALAKLRQQIDPGEVAASRFGPSTRDAVRRLQATAGLVQTGVVTPETAGQIKRELEHRYFTDAPHRAAKIQGLLTSLGHRIDADELAGRKVGATTAAALQQFRQRTKTRGVSWWVDEGLFERLRSEALSNRLTSRTQFGKAQRTLVRALKIASLDVPVSTEELSARRPGPGTLAALRAFQAKYRLPATGRFDLATMDKLEAVAASKPVPAKLLKVKSPLGLTPLKRQTKLNMRGGHVAAAQRALAAFGHAVPMSEHGEARYGKATRKAVLAFQADKGLPGTGQLDGPTLKALNAQILSAQPADKRPAPRHRLRGSVRDELWRPVKGAQVRLSLRSLKGEGELIATRVTGETGFYDIPYEPPLDPDTGAVAKPLHLIATFTGPDQTPLGSRVLFNPTPIQWTNQTIGDRPYRGPSLYERQRAALDAILGGMGVTDLVEDGDRNDVTVAALESGLTQYEVMRLVLSVRAAKHVGDPALGAALYFGFLAQGLPSTLPEELLTATDEWTRIDELTALAASGILLLGPERQAAALARAADDNLVPIALVRDEEHLLTVLTGRSVGAVLDAPPLGGDASLKVLLDSSKLEAGHYDTVASLLLRHGETNEAFWADLTGAAGDLGGDAVVADVAAAIETAAITAGHAPAATHLKQRLDDPDLAGLTSPRHLAGLSSAEWDEVVAEAGFPADTPGEDPAEQAAVYARQLESTAAAHYPTTALIAELGRTDGHGLVLVDQAAAFLDAHPDLELKTTGLDSYVHAQSLAIDADLHAEMRVQQRAVRLAPDHKAAAALLTEKLHSSAQIATLDRAELAARLSGHDGVGDAAIGYIYSTAQLSYAHILSQLATFRSDTAPGQFQVFSNQTITLADATGVLGDVPDLALLFGGLDYCECSHCESVYGPSAYLADLLRFLGTRPAKPGSATTVLEVLQARRPDIDDILLNCPNTNTTLPYIDLVNELLERAVPAGAPAAQPQTTRTTAELRAVPEHLRAAAYETVKAARFPLRGAFNAWQEEARVILAHLGVPRHELMRLLGPATPAARTSAAGEYFGLSTLDVQLVTVAAPAPAAQDQIWGLDTTEDEVGVLPFLHHAGIDYTELLDLLDTEWIHTGGPIELSRPEGTCRLEEQSLTGLDPTRYDRLHRFIRLWRHTSWSPRQLDRLLRAPGLAAGALDAQALRRLAAFDELAERLRLTPEQALVLYAPISTEPGPDDTRSPYADLFANPNLLDPLDPAFALPLPGTEPMAAHLPALAAAWQVGDADLALLLARTGPDLTVADLTVPLRYVTLANALRLPVSELLALTDLTADIPDPFAEPGATGRFADRHAEVKASGLTVGEVDWLLNDRPDAPFGQRAESIAEQLGALRESLRTTPAEEVNGQIAATVAATFSLPDEQAVTLLDLLRPAGALWEVFANPDLMAADEEGAYVNLLTEALFPELFEAWRLLHKSAYLVRRMRIDAQDLPWLMERAAEFGWLHPGSLPVKAGDAALPLELWRDLASWLGLRYRYPRPETTGWPEVFDAAAAGDPVADVRDAVTALTGWAAADLAGLDGDDPAFYTDVDNLVRARAAADALRRLGVPAADALEWVDRDADAGGAQRLATEHLRQTMKAKYDTGAWLALMPDLQDPLREARRDALTAYLVEHSLRNTPETITAEGREWANPKHWKDTADLQRWFLLDTEMMPVQQTSRIKQAIGAVQMFAQRCLLNLEQPLVRITAAQTADTASLDSWSQWEWMSGYRLWEANRKVFLYPENWIEAELRDDKTPFFKEMEDQLSQGELTDANAEKAYRDYLRKLAEVAHMKTLGIYHEQSASSNRLHVVARSASQPDHCHYRSLDVAYGEWTGWERIDVDIASEQVQPVVYRGRLHLFWLQFEEKTQQPKRQPPAKLTDSPATTSDPSRTLEIELAWSERTPDGWTSRRTSGEKLIHPWQRPHSSYTLKPRPRDNQLWMDVFISSSPEFNDARFYDEFSDSHVRQTKRHYSILHWPWHSSSFVFTGEVVDLKMKPMYGNYTRRSDGELFWADSHWHVQTNFGEKGRGIKALTTAERAPKLRKPGTMRFANGRLAAQGAAVDVMIGWEDTRHLLTAARIPAELVMAPHTRQYNDDAASPVIYQDRQRAYWLKRTSLTVTVPFWYSGSGGSQLLHVPITTIGHRWYPFWHPYAADFLAALDTKGVDGLVTRKQQSIAPNSETAFSYGPAAGNWIDPTAQGGVDFTRGGAYAAYNWEIFFHAPMLIAAKLTAEHRFEEAMRWYHRIFDPTSTDGPEAPQRYWITRPFFEHDGEDYRRQRIESILGDIGDHLEELRAWKNHPFSPHTVARHRPVAYQKTIVMKYLDNLIGWADQEFRRDTLESINQAVLLYTLAAELLGRRPEKVPPAEREDKSYSRLTEDSALDPFGNQDVAAILEGFAPPLDLTAEPAELEGEPLPHLEVQYFGIPVNDRLLGYWDTVADRLFKVRNGMNIEGVVRRLPLFEPPIDPGMLVKAAAAGADLSSVLSLFTAVDTRYRFPVLAARAVELCAELRALGEKLLRILESRDAEGLALLRASQEVILNQAIEAVRELQGEEAVSSRAALEAGRESVNTRIAHHGSIPRMNGEEIAAVVMESLGLAGNAVSAVMSGIAGGTSLIPDFSIGIAGVGGSPTVSMSIGGSNITGFLSNTAAMINGFAGMLHTGAAMAQTQGRYTREFADHQFNRDLAQNDLSQLEAQILTAAIRERIAAAELENHLQIIADSEAVEEYLRTKYTNQQLYDWMLARVSTVYFQAYQIAFDTAMLAQQSYQFELAEPDASFIQFGYWDSLRKGLLAPERLTNDIRRMESSYMEKNQRNLEIVKHVSLAQVDPLALLALKLTGQAQIQLPEWMFDLDYPGHIRRRLKSVALSVPCVVGPYTSVNCTLSVTNNGVRLDDSVAGGYGDPLAGGDARFWKSPVPTQAIATSHAVNDRGMFELRFDDDRFLPFEGAGAVSEWTLSLPKAHNQFDLASITDVVLHLDYTARAGGPGLIALAEANLDEVLPTSGAALFVLEEQFGTAWHRMLFPDGEGEQELVFDLTAEHLPFWAKVRAASGPVTVSAADLVLDTVHTDAFTVDWRLPGQMSAAEAPGANDPGFGGAPHSSIAPTPAPAMLGEWRLRLKRAVAADYRSLLPEDVRRAYLLVQFDIG</sequence>
<dbReference type="InterPro" id="IPR046839">
    <property type="entry name" value="ABC_toxin_N"/>
</dbReference>
<evidence type="ECO:0000313" key="8">
    <source>
        <dbReference type="Proteomes" id="UP000198949"/>
    </source>
</evidence>
<evidence type="ECO:0000259" key="4">
    <source>
        <dbReference type="Pfam" id="PF18276"/>
    </source>
</evidence>
<dbReference type="Pfam" id="PF01471">
    <property type="entry name" value="PG_binding_1"/>
    <property type="match status" value="3"/>
</dbReference>
<dbReference type="Pfam" id="PF18413">
    <property type="entry name" value="Neuraminidase"/>
    <property type="match status" value="1"/>
</dbReference>
<gene>
    <name evidence="7" type="ORF">SAMN05216270_101621</name>
</gene>
<reference evidence="8" key="1">
    <citation type="submission" date="2016-10" db="EMBL/GenBank/DDBJ databases">
        <authorList>
            <person name="Varghese N."/>
            <person name="Submissions S."/>
        </authorList>
    </citation>
    <scope>NUCLEOTIDE SEQUENCE [LARGE SCALE GENOMIC DNA]</scope>
    <source>
        <strain evidence="8">CGMCC 4.3516</strain>
    </source>
</reference>
<dbReference type="Proteomes" id="UP000198949">
    <property type="component" value="Unassembled WGS sequence"/>
</dbReference>
<dbReference type="InterPro" id="IPR040840">
    <property type="entry name" value="TcA_TcB_BD"/>
</dbReference>
<accession>A0A1G6RT71</accession>
<feature type="domain" description="Peptidoglycan binding-like" evidence="3">
    <location>
        <begin position="54"/>
        <end position="110"/>
    </location>
</feature>
<name>A0A1G6RT71_9ACTN</name>
<dbReference type="Pfam" id="PF18276">
    <property type="entry name" value="TcA_TcB_BD"/>
    <property type="match status" value="1"/>
</dbReference>
<feature type="region of interest" description="Disordered" evidence="2">
    <location>
        <begin position="1930"/>
        <end position="1954"/>
    </location>
</feature>
<dbReference type="SUPFAM" id="SSF47090">
    <property type="entry name" value="PGBD-like"/>
    <property type="match status" value="3"/>
</dbReference>
<organism evidence="7 8">
    <name type="scientific">Glycomyces harbinensis</name>
    <dbReference type="NCBI Taxonomy" id="58114"/>
    <lineage>
        <taxon>Bacteria</taxon>
        <taxon>Bacillati</taxon>
        <taxon>Actinomycetota</taxon>
        <taxon>Actinomycetes</taxon>
        <taxon>Glycomycetales</taxon>
        <taxon>Glycomycetaceae</taxon>
        <taxon>Glycomyces</taxon>
    </lineage>
</organism>
<feature type="domain" description="ABC toxin N-terminal" evidence="6">
    <location>
        <begin position="1679"/>
        <end position="1824"/>
    </location>
</feature>
<evidence type="ECO:0000256" key="2">
    <source>
        <dbReference type="SAM" id="MobiDB-lite"/>
    </source>
</evidence>
<dbReference type="InterPro" id="IPR036366">
    <property type="entry name" value="PGBDSf"/>
</dbReference>
<dbReference type="OrthoDB" id="9781691at2"/>
<dbReference type="InterPro" id="IPR002477">
    <property type="entry name" value="Peptidoglycan-bd-like"/>
</dbReference>
<feature type="region of interest" description="Disordered" evidence="2">
    <location>
        <begin position="3144"/>
        <end position="3164"/>
    </location>
</feature>
<evidence type="ECO:0000256" key="1">
    <source>
        <dbReference type="ARBA" id="ARBA00023026"/>
    </source>
</evidence>
<evidence type="ECO:0000259" key="3">
    <source>
        <dbReference type="Pfam" id="PF01471"/>
    </source>
</evidence>
<evidence type="ECO:0000259" key="6">
    <source>
        <dbReference type="Pfam" id="PF20220"/>
    </source>
</evidence>
<feature type="domain" description="Peptidoglycan binding-like" evidence="3">
    <location>
        <begin position="230"/>
        <end position="260"/>
    </location>
</feature>
<evidence type="ECO:0000259" key="5">
    <source>
        <dbReference type="Pfam" id="PF18413"/>
    </source>
</evidence>
<dbReference type="EMBL" id="FNAD01000001">
    <property type="protein sequence ID" value="SDD07145.1"/>
    <property type="molecule type" value="Genomic_DNA"/>
</dbReference>
<evidence type="ECO:0000313" key="7">
    <source>
        <dbReference type="EMBL" id="SDD07145.1"/>
    </source>
</evidence>
<feature type="domain" description="Tc toxin complex TcA C-terminal TcB-binding" evidence="4">
    <location>
        <begin position="2758"/>
        <end position="3043"/>
    </location>
</feature>